<organism evidence="1 3">
    <name type="scientific">Dickeya zeae</name>
    <dbReference type="NCBI Taxonomy" id="204042"/>
    <lineage>
        <taxon>Bacteria</taxon>
        <taxon>Pseudomonadati</taxon>
        <taxon>Pseudomonadota</taxon>
        <taxon>Gammaproteobacteria</taxon>
        <taxon>Enterobacterales</taxon>
        <taxon>Pectobacteriaceae</taxon>
        <taxon>Dickeya</taxon>
    </lineage>
</organism>
<dbReference type="EMBL" id="CP040817">
    <property type="protein sequence ID" value="QYM94347.1"/>
    <property type="molecule type" value="Genomic_DNA"/>
</dbReference>
<sequence>MLACLLLSGCSTISPFNQQAYEQSVNIKVEALNLMGKAVEPFENNKEEVKALKLDIEKAYEYAKGLPKNQVVSKQWAIIKDPNRNSLGGFLKRWESQKTLSAVFINDAKGIVSDGLDTVIELESGKRKLGN</sequence>
<accession>A0AAE7D1S5</accession>
<protein>
    <submittedName>
        <fullName evidence="1">Uncharacterized protein</fullName>
    </submittedName>
</protein>
<dbReference type="EMBL" id="CP033622">
    <property type="protein sequence ID" value="QIZ53289.1"/>
    <property type="molecule type" value="Genomic_DNA"/>
</dbReference>
<reference evidence="2 4" key="2">
    <citation type="submission" date="2019-06" db="EMBL/GenBank/DDBJ databases">
        <title>Complete genome of Dickeya zeae PL65.</title>
        <authorList>
            <person name="Boluk G."/>
            <person name="Arif M."/>
        </authorList>
    </citation>
    <scope>NUCLEOTIDE SEQUENCE [LARGE SCALE GENOMIC DNA]</scope>
    <source>
        <strain evidence="2 4">PL65</strain>
    </source>
</reference>
<reference evidence="1 3" key="1">
    <citation type="submission" date="2018-11" db="EMBL/GenBank/DDBJ databases">
        <title>Complete genome sequence of Dickeya zeae strain CE1 infecting Canna edulis Ker-Gawl. in China.</title>
        <authorList>
            <person name="Zhang J."/>
            <person name="Lin B."/>
            <person name="Shen H."/>
            <person name="Jiang S."/>
            <person name="Pu X."/>
            <person name="Sun D."/>
        </authorList>
    </citation>
    <scope>NUCLEOTIDE SEQUENCE [LARGE SCALE GENOMIC DNA]</scope>
    <source>
        <strain evidence="1 3">CE1</strain>
    </source>
</reference>
<name>A0AAE7D1S5_9GAMM</name>
<dbReference type="Proteomes" id="UP000824976">
    <property type="component" value="Chromosome"/>
</dbReference>
<dbReference type="Proteomes" id="UP000500801">
    <property type="component" value="Chromosome"/>
</dbReference>
<evidence type="ECO:0000313" key="4">
    <source>
        <dbReference type="Proteomes" id="UP000824976"/>
    </source>
</evidence>
<evidence type="ECO:0000313" key="1">
    <source>
        <dbReference type="EMBL" id="QIZ53289.1"/>
    </source>
</evidence>
<gene>
    <name evidence="1" type="ORF">DWG24_17030</name>
    <name evidence="2" type="ORF">FGI21_10135</name>
</gene>
<dbReference type="AlphaFoldDB" id="A0AAE7D1S5"/>
<evidence type="ECO:0000313" key="2">
    <source>
        <dbReference type="EMBL" id="QYM94347.1"/>
    </source>
</evidence>
<evidence type="ECO:0000313" key="3">
    <source>
        <dbReference type="Proteomes" id="UP000500801"/>
    </source>
</evidence>
<keyword evidence="4" id="KW-1185">Reference proteome</keyword>
<proteinExistence type="predicted"/>